<proteinExistence type="predicted"/>
<evidence type="ECO:0000313" key="2">
    <source>
        <dbReference type="Proteomes" id="UP001243846"/>
    </source>
</evidence>
<sequence>MTEVGIPTAPARYGNRRVPKMYAEINALRRAIAAEGTPAIQDAWDRVEEHIDFAYGQAAERSGPFLTRS</sequence>
<keyword evidence="2" id="KW-1185">Reference proteome</keyword>
<comment type="caution">
    <text evidence="1">The sequence shown here is derived from an EMBL/GenBank/DDBJ whole genome shotgun (WGS) entry which is preliminary data.</text>
</comment>
<reference evidence="2" key="1">
    <citation type="journal article" date="2019" name="Int. J. Syst. Evol. Microbiol.">
        <title>The Global Catalogue of Microorganisms (GCM) 10K type strain sequencing project: providing services to taxonomists for standard genome sequencing and annotation.</title>
        <authorList>
            <consortium name="The Broad Institute Genomics Platform"/>
            <consortium name="The Broad Institute Genome Sequencing Center for Infectious Disease"/>
            <person name="Wu L."/>
            <person name="Ma J."/>
        </authorList>
    </citation>
    <scope>NUCLEOTIDE SEQUENCE [LARGE SCALE GENOMIC DNA]</scope>
    <source>
        <strain evidence="2">CECT 8482</strain>
    </source>
</reference>
<organism evidence="1 2">
    <name type="scientific">Paracoccus cavernae</name>
    <dbReference type="NCBI Taxonomy" id="1571207"/>
    <lineage>
        <taxon>Bacteria</taxon>
        <taxon>Pseudomonadati</taxon>
        <taxon>Pseudomonadota</taxon>
        <taxon>Alphaproteobacteria</taxon>
        <taxon>Rhodobacterales</taxon>
        <taxon>Paracoccaceae</taxon>
        <taxon>Paracoccus</taxon>
    </lineage>
</organism>
<accession>A0ABT8D9C7</accession>
<name>A0ABT8D9C7_9RHOB</name>
<evidence type="ECO:0000313" key="1">
    <source>
        <dbReference type="EMBL" id="MDN3713372.1"/>
    </source>
</evidence>
<gene>
    <name evidence="1" type="ORF">QWZ10_19495</name>
</gene>
<protein>
    <submittedName>
        <fullName evidence="1">Uncharacterized protein</fullName>
    </submittedName>
</protein>
<dbReference type="RefSeq" id="WP_377686191.1">
    <property type="nucleotide sequence ID" value="NZ_JBHMDZ010000014.1"/>
</dbReference>
<dbReference type="Proteomes" id="UP001243846">
    <property type="component" value="Unassembled WGS sequence"/>
</dbReference>
<dbReference type="EMBL" id="JAUFRC010000001">
    <property type="protein sequence ID" value="MDN3713372.1"/>
    <property type="molecule type" value="Genomic_DNA"/>
</dbReference>